<dbReference type="CDD" id="cd19075">
    <property type="entry name" value="AKR_AKR7A1-5"/>
    <property type="match status" value="1"/>
</dbReference>
<dbReference type="PROSITE" id="PS00062">
    <property type="entry name" value="ALDOKETO_REDUCTASE_2"/>
    <property type="match status" value="1"/>
</dbReference>
<feature type="domain" description="NADP-dependent oxidoreductase" evidence="2">
    <location>
        <begin position="5"/>
        <end position="318"/>
    </location>
</feature>
<evidence type="ECO:0000313" key="4">
    <source>
        <dbReference type="Proteomes" id="UP000016923"/>
    </source>
</evidence>
<dbReference type="OrthoDB" id="2310150at2759"/>
<dbReference type="OMA" id="TAPNYWH"/>
<dbReference type="InterPro" id="IPR018170">
    <property type="entry name" value="Aldo/ket_reductase_CS"/>
</dbReference>
<evidence type="ECO:0000313" key="3">
    <source>
        <dbReference type="EMBL" id="EPE06526.1"/>
    </source>
</evidence>
<keyword evidence="1" id="KW-0560">Oxidoreductase</keyword>
<dbReference type="InterPro" id="IPR023210">
    <property type="entry name" value="NADP_OxRdtase_dom"/>
</dbReference>
<gene>
    <name evidence="3" type="ORF">F503_02654</name>
</gene>
<dbReference type="PRINTS" id="PR00069">
    <property type="entry name" value="ALDKETRDTASE"/>
</dbReference>
<dbReference type="PANTHER" id="PTHR43364">
    <property type="entry name" value="NADH-SPECIFIC METHYLGLYOXAL REDUCTASE-RELATED"/>
    <property type="match status" value="1"/>
</dbReference>
<dbReference type="InterPro" id="IPR036812">
    <property type="entry name" value="NAD(P)_OxRdtase_dom_sf"/>
</dbReference>
<organism evidence="3 4">
    <name type="scientific">Ophiostoma piceae (strain UAMH 11346)</name>
    <name type="common">Sap stain fungus</name>
    <dbReference type="NCBI Taxonomy" id="1262450"/>
    <lineage>
        <taxon>Eukaryota</taxon>
        <taxon>Fungi</taxon>
        <taxon>Dikarya</taxon>
        <taxon>Ascomycota</taxon>
        <taxon>Pezizomycotina</taxon>
        <taxon>Sordariomycetes</taxon>
        <taxon>Sordariomycetidae</taxon>
        <taxon>Ophiostomatales</taxon>
        <taxon>Ophiostomataceae</taxon>
        <taxon>Ophiostoma</taxon>
    </lineage>
</organism>
<dbReference type="InterPro" id="IPR020471">
    <property type="entry name" value="AKR"/>
</dbReference>
<dbReference type="VEuPathDB" id="FungiDB:F503_02654"/>
<dbReference type="Gene3D" id="3.20.20.100">
    <property type="entry name" value="NADP-dependent oxidoreductase domain"/>
    <property type="match status" value="1"/>
</dbReference>
<dbReference type="Proteomes" id="UP000016923">
    <property type="component" value="Unassembled WGS sequence"/>
</dbReference>
<dbReference type="eggNOG" id="ENOG502QU2T">
    <property type="taxonomic scope" value="Eukaryota"/>
</dbReference>
<name>S3C400_OPHP1</name>
<dbReference type="AlphaFoldDB" id="S3C400"/>
<dbReference type="GO" id="GO:0016491">
    <property type="term" value="F:oxidoreductase activity"/>
    <property type="evidence" value="ECO:0007669"/>
    <property type="project" value="UniProtKB-KW"/>
</dbReference>
<dbReference type="PANTHER" id="PTHR43364:SF4">
    <property type="entry name" value="NAD(P)-LINKED OXIDOREDUCTASE SUPERFAMILY PROTEIN"/>
    <property type="match status" value="1"/>
</dbReference>
<protein>
    <submittedName>
        <fullName evidence="3">Aflatoxin b1 aldehyde reductase member 2</fullName>
    </submittedName>
</protein>
<dbReference type="EMBL" id="KE148153">
    <property type="protein sequence ID" value="EPE06526.1"/>
    <property type="molecule type" value="Genomic_DNA"/>
</dbReference>
<dbReference type="Pfam" id="PF00248">
    <property type="entry name" value="Aldo_ket_red"/>
    <property type="match status" value="1"/>
</dbReference>
<reference evidence="3 4" key="1">
    <citation type="journal article" date="2013" name="BMC Genomics">
        <title>The genome and transcriptome of the pine saprophyte Ophiostoma piceae, and a comparison with the bark beetle-associated pine pathogen Grosmannia clavigera.</title>
        <authorList>
            <person name="Haridas S."/>
            <person name="Wang Y."/>
            <person name="Lim L."/>
            <person name="Massoumi Alamouti S."/>
            <person name="Jackman S."/>
            <person name="Docking R."/>
            <person name="Robertson G."/>
            <person name="Birol I."/>
            <person name="Bohlmann J."/>
            <person name="Breuil C."/>
        </authorList>
    </citation>
    <scope>NUCLEOTIDE SEQUENCE [LARGE SCALE GENOMIC DNA]</scope>
    <source>
        <strain evidence="3 4">UAMH 11346</strain>
    </source>
</reference>
<accession>S3C400</accession>
<evidence type="ECO:0000259" key="2">
    <source>
        <dbReference type="Pfam" id="PF00248"/>
    </source>
</evidence>
<sequence>MPESRIIFGLMTFGPDVEKGARVTDINEFKKALDLFQSYGYSEVDTARLYVGGKQEAFSREAGWKERGLSIATKVYPTVPGNHKPEKLTELFETSLSELGTDSVDIFYLHAADRSVPFAETLEAVDKLYKAGKFKRLGLSNFTAFEVAEVVMTCKYNGWVRPSIYQGMYNVILRSIEAELIPVCRRYGLDVVVYNPIAGGLLSGKVTSLAADDIPTEGRFSNKYMNGASRSRYWRNGTFTAVDMMRETSAKHGISMIEIALRWLVHHSQLDLTGTKGNGTRDGILIGASSIAHLKSNLDDLAKGPLPQEILDDVDQAWLAAKPDTAPYWHLDLEYTYDTKEALFGEGKK</sequence>
<dbReference type="HOGENOM" id="CLU_023205_1_1_1"/>
<evidence type="ECO:0000256" key="1">
    <source>
        <dbReference type="ARBA" id="ARBA00023002"/>
    </source>
</evidence>
<dbReference type="InterPro" id="IPR050523">
    <property type="entry name" value="AKR_Detox_Biosynth"/>
</dbReference>
<dbReference type="SUPFAM" id="SSF51430">
    <property type="entry name" value="NAD(P)-linked oxidoreductase"/>
    <property type="match status" value="1"/>
</dbReference>
<keyword evidence="4" id="KW-1185">Reference proteome</keyword>
<proteinExistence type="predicted"/>
<dbReference type="STRING" id="1262450.S3C400"/>